<proteinExistence type="predicted"/>
<evidence type="ECO:0000259" key="4">
    <source>
        <dbReference type="PROSITE" id="PS50238"/>
    </source>
</evidence>
<feature type="compositionally biased region" description="Low complexity" evidence="3">
    <location>
        <begin position="411"/>
        <end position="428"/>
    </location>
</feature>
<evidence type="ECO:0000256" key="1">
    <source>
        <dbReference type="ARBA" id="ARBA00022468"/>
    </source>
</evidence>
<dbReference type="GO" id="GO:0005938">
    <property type="term" value="C:cell cortex"/>
    <property type="evidence" value="ECO:0007669"/>
    <property type="project" value="UniProtKB-ARBA"/>
</dbReference>
<dbReference type="EMBL" id="MU002429">
    <property type="protein sequence ID" value="KAF2786645.1"/>
    <property type="molecule type" value="Genomic_DNA"/>
</dbReference>
<keyword evidence="2" id="KW-0175">Coiled coil</keyword>
<keyword evidence="1" id="KW-0343">GTPase activation</keyword>
<dbReference type="GO" id="GO:0007165">
    <property type="term" value="P:signal transduction"/>
    <property type="evidence" value="ECO:0007669"/>
    <property type="project" value="InterPro"/>
</dbReference>
<dbReference type="SUPFAM" id="SSF103657">
    <property type="entry name" value="BAR/IMD domain-like"/>
    <property type="match status" value="1"/>
</dbReference>
<feature type="region of interest" description="Disordered" evidence="3">
    <location>
        <begin position="1"/>
        <end position="51"/>
    </location>
</feature>
<feature type="region of interest" description="Disordered" evidence="3">
    <location>
        <begin position="362"/>
        <end position="502"/>
    </location>
</feature>
<name>A0A6A6WRW5_9PLEO</name>
<protein>
    <submittedName>
        <fullName evidence="5">RhoGAP-domain-containing protein</fullName>
    </submittedName>
</protein>
<dbReference type="OrthoDB" id="437889at2759"/>
<accession>A0A6A6WRW5</accession>
<feature type="compositionally biased region" description="Polar residues" evidence="3">
    <location>
        <begin position="489"/>
        <end position="501"/>
    </location>
</feature>
<dbReference type="CDD" id="cd07652">
    <property type="entry name" value="F-BAR_Rgd1"/>
    <property type="match status" value="1"/>
</dbReference>
<feature type="compositionally biased region" description="Low complexity" evidence="3">
    <location>
        <begin position="442"/>
        <end position="460"/>
    </location>
</feature>
<feature type="coiled-coil region" evidence="2">
    <location>
        <begin position="182"/>
        <end position="216"/>
    </location>
</feature>
<dbReference type="SMART" id="SM00324">
    <property type="entry name" value="RhoGAP"/>
    <property type="match status" value="1"/>
</dbReference>
<evidence type="ECO:0000256" key="2">
    <source>
        <dbReference type="SAM" id="Coils"/>
    </source>
</evidence>
<dbReference type="PROSITE" id="PS50238">
    <property type="entry name" value="RHOGAP"/>
    <property type="match status" value="1"/>
</dbReference>
<dbReference type="InterPro" id="IPR001060">
    <property type="entry name" value="FCH_dom"/>
</dbReference>
<keyword evidence="6" id="KW-1185">Reference proteome</keyword>
<dbReference type="Pfam" id="PF00611">
    <property type="entry name" value="FCH"/>
    <property type="match status" value="1"/>
</dbReference>
<dbReference type="Gene3D" id="1.10.555.10">
    <property type="entry name" value="Rho GTPase activation protein"/>
    <property type="match status" value="1"/>
</dbReference>
<gene>
    <name evidence="5" type="ORF">K505DRAFT_368058</name>
</gene>
<dbReference type="PANTHER" id="PTHR23176:SF136">
    <property type="entry name" value="RHO GTPASE ACTIVATOR (RGD1)"/>
    <property type="match status" value="1"/>
</dbReference>
<feature type="compositionally biased region" description="Polar residues" evidence="3">
    <location>
        <begin position="365"/>
        <end position="404"/>
    </location>
</feature>
<dbReference type="Proteomes" id="UP000799757">
    <property type="component" value="Unassembled WGS sequence"/>
</dbReference>
<dbReference type="GO" id="GO:0005096">
    <property type="term" value="F:GTPase activator activity"/>
    <property type="evidence" value="ECO:0007669"/>
    <property type="project" value="UniProtKB-KW"/>
</dbReference>
<dbReference type="SUPFAM" id="SSF48350">
    <property type="entry name" value="GTPase activation domain, GAP"/>
    <property type="match status" value="1"/>
</dbReference>
<evidence type="ECO:0000313" key="5">
    <source>
        <dbReference type="EMBL" id="KAF2786645.1"/>
    </source>
</evidence>
<organism evidence="5 6">
    <name type="scientific">Melanomma pulvis-pyrius CBS 109.77</name>
    <dbReference type="NCBI Taxonomy" id="1314802"/>
    <lineage>
        <taxon>Eukaryota</taxon>
        <taxon>Fungi</taxon>
        <taxon>Dikarya</taxon>
        <taxon>Ascomycota</taxon>
        <taxon>Pezizomycotina</taxon>
        <taxon>Dothideomycetes</taxon>
        <taxon>Pleosporomycetidae</taxon>
        <taxon>Pleosporales</taxon>
        <taxon>Melanommataceae</taxon>
        <taxon>Melanomma</taxon>
    </lineage>
</organism>
<dbReference type="InterPro" id="IPR008936">
    <property type="entry name" value="Rho_GTPase_activation_prot"/>
</dbReference>
<evidence type="ECO:0000256" key="3">
    <source>
        <dbReference type="SAM" id="MobiDB-lite"/>
    </source>
</evidence>
<feature type="compositionally biased region" description="Low complexity" evidence="3">
    <location>
        <begin position="1"/>
        <end position="16"/>
    </location>
</feature>
<dbReference type="InterPro" id="IPR000198">
    <property type="entry name" value="RhoGAP_dom"/>
</dbReference>
<evidence type="ECO:0000313" key="6">
    <source>
        <dbReference type="Proteomes" id="UP000799757"/>
    </source>
</evidence>
<dbReference type="InterPro" id="IPR050729">
    <property type="entry name" value="Rho-GAP"/>
</dbReference>
<dbReference type="FunFam" id="1.20.1270.60:FF:000063">
    <property type="entry name" value="Rho GTPase activator"/>
    <property type="match status" value="1"/>
</dbReference>
<feature type="compositionally biased region" description="Pro residues" evidence="3">
    <location>
        <begin position="37"/>
        <end position="46"/>
    </location>
</feature>
<dbReference type="AlphaFoldDB" id="A0A6A6WRW5"/>
<dbReference type="PANTHER" id="PTHR23176">
    <property type="entry name" value="RHO/RAC/CDC GTPASE-ACTIVATING PROTEIN"/>
    <property type="match status" value="1"/>
</dbReference>
<reference evidence="5" key="1">
    <citation type="journal article" date="2020" name="Stud. Mycol.">
        <title>101 Dothideomycetes genomes: a test case for predicting lifestyles and emergence of pathogens.</title>
        <authorList>
            <person name="Haridas S."/>
            <person name="Albert R."/>
            <person name="Binder M."/>
            <person name="Bloem J."/>
            <person name="Labutti K."/>
            <person name="Salamov A."/>
            <person name="Andreopoulos B."/>
            <person name="Baker S."/>
            <person name="Barry K."/>
            <person name="Bills G."/>
            <person name="Bluhm B."/>
            <person name="Cannon C."/>
            <person name="Castanera R."/>
            <person name="Culley D."/>
            <person name="Daum C."/>
            <person name="Ezra D."/>
            <person name="Gonzalez J."/>
            <person name="Henrissat B."/>
            <person name="Kuo A."/>
            <person name="Liang C."/>
            <person name="Lipzen A."/>
            <person name="Lutzoni F."/>
            <person name="Magnuson J."/>
            <person name="Mondo S."/>
            <person name="Nolan M."/>
            <person name="Ohm R."/>
            <person name="Pangilinan J."/>
            <person name="Park H.-J."/>
            <person name="Ramirez L."/>
            <person name="Alfaro M."/>
            <person name="Sun H."/>
            <person name="Tritt A."/>
            <person name="Yoshinaga Y."/>
            <person name="Zwiers L.-H."/>
            <person name="Turgeon B."/>
            <person name="Goodwin S."/>
            <person name="Spatafora J."/>
            <person name="Crous P."/>
            <person name="Grigoriev I."/>
        </authorList>
    </citation>
    <scope>NUCLEOTIDE SEQUENCE</scope>
    <source>
        <strain evidence="5">CBS 109.77</strain>
    </source>
</reference>
<dbReference type="Gene3D" id="1.20.1270.60">
    <property type="entry name" value="Arfaptin homology (AH) domain/BAR domain"/>
    <property type="match status" value="1"/>
</dbReference>
<feature type="domain" description="Rho-GAP" evidence="4">
    <location>
        <begin position="513"/>
        <end position="703"/>
    </location>
</feature>
<sequence>MAALPPSLPPMDSSDAFNPDFSPDLPAGTHANGQSGQPPPDAPTPAPLDAVAPANATLPLDERAQVHDVLHSDIGVVTLLSRLKASVASARDFAGFLKRRGATEEEHANSLKKLSRLTLENMRKTEARHESYQLQFEQVMHANERIADNGTQFGLALHAMHENLLQLATKMDASRKTWKQAGLAAETKVQEAEKLAEKAKAKYDQLAEDLDRVKTGDTGAGRKFGLKGPKSAAQHEEDLHRKVQAADQDYASKVQTAQSFRKELVATSRPQAVAAMVDLIREIDAALTMEMQKYASFNEKLVVNNGQVVSPHALQGGGTAQAPPSLNSLIYQINNEHDFDEYVLKQASRVPSVRSDLQYTKHPTLAQTQPQPASASWQPSGAASSARQVQANQPPAHSLAQSDAVNAHAHSQQQSQPSSLPEPVQLPSYQSYATGGHPPPQQQQAPPQQYHSQAQSQLPQFSGAPVYSPLAQNPYSQSPDYPRGPAGQATAQQSSGVTYNANPAPPVKPIFGVSLDDLFRRDGSPVPLVVYQCIQAVDLYGLEVEGIYRIPGTSSHIQAMKALFDSDASQVDFRNPEAFQQDVNSVAGLLKQFFRELPDPLLTKDFYSKFIEAARIDDDTMRRDSMHALINALPDPNYATLRAILLHLYRVQQASEVNRMSTANLGICWAPSIMGPHKGNVMADAGLQARVIITILDNVLQIFDED</sequence>
<dbReference type="SMART" id="SM00055">
    <property type="entry name" value="FCH"/>
    <property type="match status" value="1"/>
</dbReference>
<dbReference type="InterPro" id="IPR027267">
    <property type="entry name" value="AH/BAR_dom_sf"/>
</dbReference>
<dbReference type="Pfam" id="PF00620">
    <property type="entry name" value="RhoGAP"/>
    <property type="match status" value="1"/>
</dbReference>
<feature type="compositionally biased region" description="Polar residues" evidence="3">
    <location>
        <begin position="470"/>
        <end position="479"/>
    </location>
</feature>